<dbReference type="Proteomes" id="UP001055879">
    <property type="component" value="Linkage Group LG17"/>
</dbReference>
<organism evidence="1 2">
    <name type="scientific">Arctium lappa</name>
    <name type="common">Greater burdock</name>
    <name type="synonym">Lappa major</name>
    <dbReference type="NCBI Taxonomy" id="4217"/>
    <lineage>
        <taxon>Eukaryota</taxon>
        <taxon>Viridiplantae</taxon>
        <taxon>Streptophyta</taxon>
        <taxon>Embryophyta</taxon>
        <taxon>Tracheophyta</taxon>
        <taxon>Spermatophyta</taxon>
        <taxon>Magnoliopsida</taxon>
        <taxon>eudicotyledons</taxon>
        <taxon>Gunneridae</taxon>
        <taxon>Pentapetalae</taxon>
        <taxon>asterids</taxon>
        <taxon>campanulids</taxon>
        <taxon>Asterales</taxon>
        <taxon>Asteraceae</taxon>
        <taxon>Carduoideae</taxon>
        <taxon>Cardueae</taxon>
        <taxon>Arctiinae</taxon>
        <taxon>Arctium</taxon>
    </lineage>
</organism>
<reference evidence="2" key="1">
    <citation type="journal article" date="2022" name="Mol. Ecol. Resour.">
        <title>The genomes of chicory, endive, great burdock and yacon provide insights into Asteraceae palaeo-polyploidization history and plant inulin production.</title>
        <authorList>
            <person name="Fan W."/>
            <person name="Wang S."/>
            <person name="Wang H."/>
            <person name="Wang A."/>
            <person name="Jiang F."/>
            <person name="Liu H."/>
            <person name="Zhao H."/>
            <person name="Xu D."/>
            <person name="Zhang Y."/>
        </authorList>
    </citation>
    <scope>NUCLEOTIDE SEQUENCE [LARGE SCALE GENOMIC DNA]</scope>
    <source>
        <strain evidence="2">cv. Niubang</strain>
    </source>
</reference>
<gene>
    <name evidence="1" type="ORF">L6452_42131</name>
</gene>
<reference evidence="1 2" key="2">
    <citation type="journal article" date="2022" name="Mol. Ecol. Resour.">
        <title>The genomes of chicory, endive, great burdock and yacon provide insights into Asteraceae paleo-polyploidization history and plant inulin production.</title>
        <authorList>
            <person name="Fan W."/>
            <person name="Wang S."/>
            <person name="Wang H."/>
            <person name="Wang A."/>
            <person name="Jiang F."/>
            <person name="Liu H."/>
            <person name="Zhao H."/>
            <person name="Xu D."/>
            <person name="Zhang Y."/>
        </authorList>
    </citation>
    <scope>NUCLEOTIDE SEQUENCE [LARGE SCALE GENOMIC DNA]</scope>
    <source>
        <strain evidence="2">cv. Niubang</strain>
    </source>
</reference>
<dbReference type="EMBL" id="CM042063">
    <property type="protein sequence ID" value="KAI3667086.1"/>
    <property type="molecule type" value="Genomic_DNA"/>
</dbReference>
<proteinExistence type="predicted"/>
<evidence type="ECO:0000313" key="2">
    <source>
        <dbReference type="Proteomes" id="UP001055879"/>
    </source>
</evidence>
<keyword evidence="2" id="KW-1185">Reference proteome</keyword>
<sequence>MVLAALRAIISTHLWLQNCISCNFCTVREQFSARYWSILYSSDLSGKSLQQFKSLATRCILDVLQVYGLANIGIRH</sequence>
<accession>A0ACB8XIK8</accession>
<comment type="caution">
    <text evidence="1">The sequence shown here is derived from an EMBL/GenBank/DDBJ whole genome shotgun (WGS) entry which is preliminary data.</text>
</comment>
<protein>
    <submittedName>
        <fullName evidence="1">Uncharacterized protein</fullName>
    </submittedName>
</protein>
<evidence type="ECO:0000313" key="1">
    <source>
        <dbReference type="EMBL" id="KAI3667086.1"/>
    </source>
</evidence>
<name>A0ACB8XIK8_ARCLA</name>